<organism evidence="1 3">
    <name type="scientific">Didymodactylos carnosus</name>
    <dbReference type="NCBI Taxonomy" id="1234261"/>
    <lineage>
        <taxon>Eukaryota</taxon>
        <taxon>Metazoa</taxon>
        <taxon>Spiralia</taxon>
        <taxon>Gnathifera</taxon>
        <taxon>Rotifera</taxon>
        <taxon>Eurotatoria</taxon>
        <taxon>Bdelloidea</taxon>
        <taxon>Philodinida</taxon>
        <taxon>Philodinidae</taxon>
        <taxon>Didymodactylos</taxon>
    </lineage>
</organism>
<evidence type="ECO:0000313" key="3">
    <source>
        <dbReference type="Proteomes" id="UP000663829"/>
    </source>
</evidence>
<keyword evidence="3" id="KW-1185">Reference proteome</keyword>
<accession>A0A813YJH2</accession>
<dbReference type="AlphaFoldDB" id="A0A813YJH2"/>
<dbReference type="EMBL" id="CAJNOQ010001306">
    <property type="protein sequence ID" value="CAF0885245.1"/>
    <property type="molecule type" value="Genomic_DNA"/>
</dbReference>
<comment type="caution">
    <text evidence="1">The sequence shown here is derived from an EMBL/GenBank/DDBJ whole genome shotgun (WGS) entry which is preliminary data.</text>
</comment>
<sequence length="123" mass="14137">MFQSFVPSALVYSYHHPINDCTPRQNYKLLSSGELDYLRVYCGVKIELDGQYIPAGIKLPATHRTPLCFKVSAIAAKEENYERIDTEGTTQNIWYVFNGVPNYDIPTHAFQKQVSKYRLSLSR</sequence>
<evidence type="ECO:0000313" key="2">
    <source>
        <dbReference type="EMBL" id="CAF3670644.1"/>
    </source>
</evidence>
<reference evidence="1" key="1">
    <citation type="submission" date="2021-02" db="EMBL/GenBank/DDBJ databases">
        <authorList>
            <person name="Nowell W R."/>
        </authorList>
    </citation>
    <scope>NUCLEOTIDE SEQUENCE</scope>
</reference>
<gene>
    <name evidence="1" type="ORF">GPM918_LOCUS7827</name>
    <name evidence="2" type="ORF">SRO942_LOCUS7827</name>
</gene>
<dbReference type="Proteomes" id="UP000681722">
    <property type="component" value="Unassembled WGS sequence"/>
</dbReference>
<name>A0A813YJH2_9BILA</name>
<protein>
    <submittedName>
        <fullName evidence="1">Uncharacterized protein</fullName>
    </submittedName>
</protein>
<evidence type="ECO:0000313" key="1">
    <source>
        <dbReference type="EMBL" id="CAF0885245.1"/>
    </source>
</evidence>
<proteinExistence type="predicted"/>
<dbReference type="EMBL" id="CAJOBC010001306">
    <property type="protein sequence ID" value="CAF3670644.1"/>
    <property type="molecule type" value="Genomic_DNA"/>
</dbReference>
<dbReference type="Proteomes" id="UP000663829">
    <property type="component" value="Unassembled WGS sequence"/>
</dbReference>